<comment type="catalytic activity">
    <reaction evidence="1">
        <text>Hydrolyzes the link between N-acetylmuramoyl residues and L-amino acid residues in certain cell-wall glycopeptides.</text>
        <dbReference type="EC" id="3.5.1.28"/>
    </reaction>
</comment>
<dbReference type="Gene3D" id="3.40.80.10">
    <property type="entry name" value="Peptidoglycan recognition protein-like"/>
    <property type="match status" value="1"/>
</dbReference>
<dbReference type="Pfam" id="PF01510">
    <property type="entry name" value="Amidase_2"/>
    <property type="match status" value="1"/>
</dbReference>
<dbReference type="GO" id="GO:0008745">
    <property type="term" value="F:N-acetylmuramoyl-L-alanine amidase activity"/>
    <property type="evidence" value="ECO:0007669"/>
    <property type="project" value="UniProtKB-EC"/>
</dbReference>
<keyword evidence="7" id="KW-1185">Reference proteome</keyword>
<dbReference type="SMART" id="SM00644">
    <property type="entry name" value="Ami_2"/>
    <property type="match status" value="1"/>
</dbReference>
<reference evidence="6" key="1">
    <citation type="submission" date="2013-03" db="EMBL/GenBank/DDBJ databases">
        <title>Genome Sequence of the Profundibacterium mesophilum strain KAUST100406-0324T from Red Sea, a novel genus in the family Rhodobacteraceae.</title>
        <authorList>
            <person name="Essack M."/>
            <person name="Alam I."/>
            <person name="Lafi F."/>
            <person name="Alawi W."/>
            <person name="Kamanu F."/>
            <person name="Al-Suwailem A."/>
            <person name="Lee O.O."/>
            <person name="Xu Y."/>
            <person name="Bajic V."/>
            <person name="Qian P.-Y."/>
            <person name="Archer J."/>
        </authorList>
    </citation>
    <scope>NUCLEOTIDE SEQUENCE</scope>
    <source>
        <strain evidence="6">KAUST100406-0324</strain>
    </source>
</reference>
<comment type="caution">
    <text evidence="6">The sequence shown here is derived from an EMBL/GenBank/DDBJ whole genome shotgun (WGS) entry which is preliminary data.</text>
</comment>
<keyword evidence="4" id="KW-0961">Cell wall biogenesis/degradation</keyword>
<evidence type="ECO:0000256" key="3">
    <source>
        <dbReference type="ARBA" id="ARBA00022801"/>
    </source>
</evidence>
<dbReference type="InterPro" id="IPR036505">
    <property type="entry name" value="Amidase/PGRP_sf"/>
</dbReference>
<dbReference type="InterPro" id="IPR002502">
    <property type="entry name" value="Amidase_domain"/>
</dbReference>
<protein>
    <recommendedName>
        <fullName evidence="2">N-acetylmuramoyl-L-alanine amidase</fullName>
        <ecNumber evidence="2">3.5.1.28</ecNumber>
    </recommendedName>
</protein>
<evidence type="ECO:0000256" key="2">
    <source>
        <dbReference type="ARBA" id="ARBA00011901"/>
    </source>
</evidence>
<organism evidence="6 7">
    <name type="scientific">Profundibacterium mesophilum KAUST100406-0324</name>
    <dbReference type="NCBI Taxonomy" id="1037889"/>
    <lineage>
        <taxon>Bacteria</taxon>
        <taxon>Pseudomonadati</taxon>
        <taxon>Pseudomonadota</taxon>
        <taxon>Alphaproteobacteria</taxon>
        <taxon>Rhodobacterales</taxon>
        <taxon>Roseobacteraceae</taxon>
        <taxon>Profundibacterium</taxon>
    </lineage>
</organism>
<dbReference type="OrthoDB" id="9794842at2"/>
<evidence type="ECO:0000313" key="6">
    <source>
        <dbReference type="EMBL" id="KAF0675389.1"/>
    </source>
</evidence>
<keyword evidence="3" id="KW-0378">Hydrolase</keyword>
<dbReference type="EMBL" id="APKE01000026">
    <property type="protein sequence ID" value="KAF0675389.1"/>
    <property type="molecule type" value="Genomic_DNA"/>
</dbReference>
<dbReference type="CDD" id="cd06583">
    <property type="entry name" value="PGRP"/>
    <property type="match status" value="1"/>
</dbReference>
<dbReference type="InterPro" id="IPR051206">
    <property type="entry name" value="NAMLAA_amidase_2"/>
</dbReference>
<gene>
    <name evidence="6" type="primary">ampD</name>
    <name evidence="6" type="ORF">PMES_02279</name>
</gene>
<dbReference type="RefSeq" id="WP_159965869.1">
    <property type="nucleotide sequence ID" value="NZ_APKE01000026.1"/>
</dbReference>
<dbReference type="Proteomes" id="UP000698242">
    <property type="component" value="Unassembled WGS sequence"/>
</dbReference>
<sequence length="221" mass="23808">MARPDLIVLHYTAMRSADAAHERLCQPEAEVSAHYLITREGALRSLVPEARRAWHAGAGRWGAVVDVNSASIGIELDNDGAGPFAAPLMRCLERLLSDVMARHDIPPERVIGHSDCAPLRKVDPGPRFDWRRLALGGYAIWPGIDGAPELGPAPRSALSDARFAALCVAAGYAPGMAAQVYLCALRLRLAPWARGARGPADDRRALWLAEHFPVDARAGTA</sequence>
<dbReference type="PANTHER" id="PTHR30417">
    <property type="entry name" value="N-ACETYLMURAMOYL-L-ALANINE AMIDASE AMID"/>
    <property type="match status" value="1"/>
</dbReference>
<evidence type="ECO:0000256" key="4">
    <source>
        <dbReference type="ARBA" id="ARBA00023316"/>
    </source>
</evidence>
<name>A0A921TEF3_9RHOB</name>
<dbReference type="GO" id="GO:0009253">
    <property type="term" value="P:peptidoglycan catabolic process"/>
    <property type="evidence" value="ECO:0007669"/>
    <property type="project" value="InterPro"/>
</dbReference>
<evidence type="ECO:0000313" key="7">
    <source>
        <dbReference type="Proteomes" id="UP000698242"/>
    </source>
</evidence>
<dbReference type="EC" id="3.5.1.28" evidence="2"/>
<dbReference type="SUPFAM" id="SSF55846">
    <property type="entry name" value="N-acetylmuramoyl-L-alanine amidase-like"/>
    <property type="match status" value="1"/>
</dbReference>
<dbReference type="PANTHER" id="PTHR30417:SF1">
    <property type="entry name" value="N-ACETYLMURAMOYL-L-ALANINE AMIDASE AMID"/>
    <property type="match status" value="1"/>
</dbReference>
<feature type="domain" description="N-acetylmuramoyl-L-alanine amidase" evidence="5">
    <location>
        <begin position="1"/>
        <end position="125"/>
    </location>
</feature>
<dbReference type="GO" id="GO:0009254">
    <property type="term" value="P:peptidoglycan turnover"/>
    <property type="evidence" value="ECO:0007669"/>
    <property type="project" value="TreeGrafter"/>
</dbReference>
<evidence type="ECO:0000259" key="5">
    <source>
        <dbReference type="SMART" id="SM00644"/>
    </source>
</evidence>
<dbReference type="GO" id="GO:0071555">
    <property type="term" value="P:cell wall organization"/>
    <property type="evidence" value="ECO:0007669"/>
    <property type="project" value="UniProtKB-KW"/>
</dbReference>
<dbReference type="AlphaFoldDB" id="A0A921TEF3"/>
<evidence type="ECO:0000256" key="1">
    <source>
        <dbReference type="ARBA" id="ARBA00001561"/>
    </source>
</evidence>
<accession>A0A921TEF3</accession>
<proteinExistence type="predicted"/>
<dbReference type="GO" id="GO:0019867">
    <property type="term" value="C:outer membrane"/>
    <property type="evidence" value="ECO:0007669"/>
    <property type="project" value="TreeGrafter"/>
</dbReference>